<dbReference type="Gene3D" id="3.40.50.2000">
    <property type="entry name" value="Glycogen Phosphorylase B"/>
    <property type="match status" value="2"/>
</dbReference>
<dbReference type="EC" id="2.4.1.-" evidence="3"/>
<evidence type="ECO:0000259" key="2">
    <source>
        <dbReference type="Pfam" id="PF13439"/>
    </source>
</evidence>
<dbReference type="PANTHER" id="PTHR12526">
    <property type="entry name" value="GLYCOSYLTRANSFERASE"/>
    <property type="match status" value="1"/>
</dbReference>
<dbReference type="InterPro" id="IPR028098">
    <property type="entry name" value="Glyco_trans_4-like_N"/>
</dbReference>
<protein>
    <submittedName>
        <fullName evidence="3">Glycosyltransferase</fullName>
        <ecNumber evidence="3">2.4.1.-</ecNumber>
    </submittedName>
</protein>
<dbReference type="Proteomes" id="UP000027616">
    <property type="component" value="Chromosome I"/>
</dbReference>
<dbReference type="Pfam" id="PF13439">
    <property type="entry name" value="Glyco_transf_4"/>
    <property type="match status" value="1"/>
</dbReference>
<name>A0A060RBB8_9BACT</name>
<dbReference type="HOGENOM" id="CLU_009583_30_0_10"/>
<feature type="domain" description="Glycosyltransferase subfamily 4-like N-terminal" evidence="2">
    <location>
        <begin position="12"/>
        <end position="195"/>
    </location>
</feature>
<dbReference type="InterPro" id="IPR001296">
    <property type="entry name" value="Glyco_trans_1"/>
</dbReference>
<dbReference type="PANTHER" id="PTHR12526:SF630">
    <property type="entry name" value="GLYCOSYLTRANSFERASE"/>
    <property type="match status" value="1"/>
</dbReference>
<dbReference type="AlphaFoldDB" id="A0A060RBB8"/>
<keyword evidence="4" id="KW-1185">Reference proteome</keyword>
<dbReference type="eggNOG" id="COG0438">
    <property type="taxonomic scope" value="Bacteria"/>
</dbReference>
<accession>A0A060RBB8</accession>
<organism evidence="3 4">
    <name type="scientific">Mucinivorans hirudinis</name>
    <dbReference type="NCBI Taxonomy" id="1433126"/>
    <lineage>
        <taxon>Bacteria</taxon>
        <taxon>Pseudomonadati</taxon>
        <taxon>Bacteroidota</taxon>
        <taxon>Bacteroidia</taxon>
        <taxon>Bacteroidales</taxon>
        <taxon>Rikenellaceae</taxon>
        <taxon>Mucinivorans</taxon>
    </lineage>
</organism>
<keyword evidence="3" id="KW-0328">Glycosyltransferase</keyword>
<reference evidence="3 4" key="1">
    <citation type="journal article" date="2015" name="Genome Announc.">
        <title>Complete Genome Sequence of the Novel Leech Symbiont Mucinivorans hirudinis M3T.</title>
        <authorList>
            <person name="Nelson M.C."/>
            <person name="Bomar L."/>
            <person name="Graf J."/>
        </authorList>
    </citation>
    <scope>NUCLEOTIDE SEQUENCE [LARGE SCALE GENOMIC DNA]</scope>
    <source>
        <strain evidence="4">M3</strain>
    </source>
</reference>
<sequence length="405" mass="45903">MIHLFFISYDFSGAETYAHQLIPYLRSKNGLAVYEVHFSSDYPEFAVENVGECAASGLGWKFYFPKIASKYLIDRGYADVFIAPPVLILWEWLKNCIGDTVIFHSNSEDFVNVLNKARGLVDFRTVSTIHFLPKHYSWKELDNYTETLTETKNDNYIRQLELSDKIICVTEFAAASIKKNDAVSADRVSVIYNGYSSDNSPKKVSRGKYGLSDNDIVLLFVGRITPEKGICGLLTAFRDISAEFSQVRLLLVGDGDVKLVDAFLAGCEGSLVYMGRQSKEVVAELYDLADIGIIPSKYEQCSYVALEMMSRRLAVIATNTPGLRELFVDEHSGLLMDISRGYDANELLDIFIDVDMLKKQIVRLICDSTLRSYIGRNGYQRWQEMFTAERMAEQTYNLYKSLIVP</sequence>
<evidence type="ECO:0000259" key="1">
    <source>
        <dbReference type="Pfam" id="PF00534"/>
    </source>
</evidence>
<evidence type="ECO:0000313" key="3">
    <source>
        <dbReference type="EMBL" id="CDN30694.1"/>
    </source>
</evidence>
<dbReference type="STRING" id="1433126.BN938_0589"/>
<feature type="domain" description="Glycosyl transferase family 1" evidence="1">
    <location>
        <begin position="204"/>
        <end position="352"/>
    </location>
</feature>
<proteinExistence type="predicted"/>
<dbReference type="EMBL" id="HG934468">
    <property type="protein sequence ID" value="CDN30694.1"/>
    <property type="molecule type" value="Genomic_DNA"/>
</dbReference>
<dbReference type="GO" id="GO:0016757">
    <property type="term" value="F:glycosyltransferase activity"/>
    <property type="evidence" value="ECO:0007669"/>
    <property type="project" value="UniProtKB-KW"/>
</dbReference>
<gene>
    <name evidence="3" type="ORF">BN938_0589</name>
</gene>
<dbReference type="SUPFAM" id="SSF53756">
    <property type="entry name" value="UDP-Glycosyltransferase/glycogen phosphorylase"/>
    <property type="match status" value="1"/>
</dbReference>
<dbReference type="CDD" id="cd03801">
    <property type="entry name" value="GT4_PimA-like"/>
    <property type="match status" value="1"/>
</dbReference>
<dbReference type="KEGG" id="rbc:BN938_0589"/>
<evidence type="ECO:0000313" key="4">
    <source>
        <dbReference type="Proteomes" id="UP000027616"/>
    </source>
</evidence>
<dbReference type="OrthoDB" id="502646at2"/>
<dbReference type="Pfam" id="PF00534">
    <property type="entry name" value="Glycos_transf_1"/>
    <property type="match status" value="1"/>
</dbReference>
<keyword evidence="3" id="KW-0808">Transferase</keyword>